<evidence type="ECO:0000313" key="1">
    <source>
        <dbReference type="EMBL" id="CAD5328284.1"/>
    </source>
</evidence>
<dbReference type="InterPro" id="IPR006462">
    <property type="entry name" value="MS5"/>
</dbReference>
<evidence type="ECO:0000313" key="2">
    <source>
        <dbReference type="Proteomes" id="UP000516314"/>
    </source>
</evidence>
<accession>A0A7G2F1D9</accession>
<sequence>MEEKKATIPMGEHRKLLISSDFLKKASVLPDISSLSQKLARTRKLSSREIEETRNCNMRKKDIKGTEPCGRICSHIDLKHNLKYMLRVVTQKTPSKEVFAKNMTKISSSRSEVSCVEENLISREKLRKFVTMEDDEKCREFWSRVAESQGFDVEHLMDDKPKSCLLDYQNSDFDTEVFLNAKLGIHKYNMLQGTNLQLSCIEKCNSRITTVCIGYYITLVAKDPSAGGSLVTFQTKVVHEDYSKINTLTVYLARLKSQPPPDEEIGGAKTGLGSSILGTCIHPCKSPNLSKLVILKVAVETEENVKQPNERLKARNAVFYIRYRYYPNKGRAPKGNGHKPPRDRIAIIKRTMDTQGLLTLVFDTRYAKTLL</sequence>
<organism evidence="1 2">
    <name type="scientific">Arabidopsis thaliana</name>
    <name type="common">Mouse-ear cress</name>
    <dbReference type="NCBI Taxonomy" id="3702"/>
    <lineage>
        <taxon>Eukaryota</taxon>
        <taxon>Viridiplantae</taxon>
        <taxon>Streptophyta</taxon>
        <taxon>Embryophyta</taxon>
        <taxon>Tracheophyta</taxon>
        <taxon>Spermatophyta</taxon>
        <taxon>Magnoliopsida</taxon>
        <taxon>eudicotyledons</taxon>
        <taxon>Gunneridae</taxon>
        <taxon>Pentapetalae</taxon>
        <taxon>rosids</taxon>
        <taxon>malvids</taxon>
        <taxon>Brassicales</taxon>
        <taxon>Brassicaceae</taxon>
        <taxon>Camelineae</taxon>
        <taxon>Arabidopsis</taxon>
    </lineage>
</organism>
<dbReference type="PANTHER" id="PTHR31260:SF65">
    <property type="entry name" value="BNAANNG28850D PROTEIN"/>
    <property type="match status" value="1"/>
</dbReference>
<reference evidence="1 2" key="1">
    <citation type="submission" date="2020-09" db="EMBL/GenBank/DDBJ databases">
        <authorList>
            <person name="Ashkenazy H."/>
        </authorList>
    </citation>
    <scope>NUCLEOTIDE SEQUENCE [LARGE SCALE GENOMIC DNA]</scope>
    <source>
        <strain evidence="2">cv. Cdm-0</strain>
    </source>
</reference>
<dbReference type="Pfam" id="PF04776">
    <property type="entry name" value="protein_MS5"/>
    <property type="match status" value="1"/>
</dbReference>
<dbReference type="EMBL" id="LR881469">
    <property type="protein sequence ID" value="CAD5328284.1"/>
    <property type="molecule type" value="Genomic_DNA"/>
</dbReference>
<proteinExistence type="predicted"/>
<protein>
    <submittedName>
        <fullName evidence="1">(thale cress) hypothetical protein</fullName>
    </submittedName>
</protein>
<dbReference type="AlphaFoldDB" id="A0A7G2F1D9"/>
<gene>
    <name evidence="1" type="ORF">AT9943_LOCUS15941</name>
</gene>
<name>A0A7G2F1D9_ARATH</name>
<dbReference type="PANTHER" id="PTHR31260">
    <property type="entry name" value="CYSTATIN/MONELLIN SUPERFAMILY PROTEIN"/>
    <property type="match status" value="1"/>
</dbReference>
<dbReference type="Proteomes" id="UP000516314">
    <property type="component" value="Chromosome 4"/>
</dbReference>